<proteinExistence type="predicted"/>
<evidence type="ECO:0000256" key="1">
    <source>
        <dbReference type="SAM" id="MobiDB-lite"/>
    </source>
</evidence>
<feature type="compositionally biased region" description="Low complexity" evidence="1">
    <location>
        <begin position="354"/>
        <end position="363"/>
    </location>
</feature>
<organism evidence="2 3">
    <name type="scientific">Rhodotorula graminis (strain WP1)</name>
    <dbReference type="NCBI Taxonomy" id="578459"/>
    <lineage>
        <taxon>Eukaryota</taxon>
        <taxon>Fungi</taxon>
        <taxon>Dikarya</taxon>
        <taxon>Basidiomycota</taxon>
        <taxon>Pucciniomycotina</taxon>
        <taxon>Microbotryomycetes</taxon>
        <taxon>Sporidiobolales</taxon>
        <taxon>Sporidiobolaceae</taxon>
        <taxon>Rhodotorula</taxon>
    </lineage>
</organism>
<feature type="compositionally biased region" description="Low complexity" evidence="1">
    <location>
        <begin position="246"/>
        <end position="258"/>
    </location>
</feature>
<dbReference type="EMBL" id="KQ474074">
    <property type="protein sequence ID" value="KPV77461.1"/>
    <property type="molecule type" value="Genomic_DNA"/>
</dbReference>
<sequence length="479" mass="49455">MQAAAPPPLAFEPVPTLSLIDSLYQSRQTLLFDTFAIFKSPSRPRTGTISEQPHSLEHIATANLAIGPHSFPDTRLYLCEWAQPAATAPPPPPAPTLNPAAITPALIARLNAASQTDPALAAILQKAASGQASPEELSGLARYIDDMRQEEAGAPPPPAPAPVPAPPADSSAAPLPTHPSLVLEFRELSGGEQFILPAHYIYSPLHSHVPQPLGAQDVLLSFFVFPSERASTPSMFKRGRPRSAPQGQGLDGAAAGLDQDAPVPVDMIVQGCGEYARECMFRAARNGRKKDEQVEMWWRQMISSVPSRTHVLFVPPPRPSARDATPPDGALDSTAAAHGHPASSALSRTASQLAVGGAATPGSASGGAAGQKRGGTPKEGPGGGKKAKLGGGGKKGPRASNARSVSNLAGSPTASPGPSSLAGSPGPLGLDDDPALVSVVSSGAGGRRPTRRAAASRKGRKTYNEDSGDDDFGVKEERG</sequence>
<feature type="compositionally biased region" description="Pro residues" evidence="1">
    <location>
        <begin position="154"/>
        <end position="167"/>
    </location>
</feature>
<keyword evidence="3" id="KW-1185">Reference proteome</keyword>
<dbReference type="Proteomes" id="UP000053890">
    <property type="component" value="Unassembled WGS sequence"/>
</dbReference>
<feature type="compositionally biased region" description="Gly residues" evidence="1">
    <location>
        <begin position="364"/>
        <end position="373"/>
    </location>
</feature>
<reference evidence="2 3" key="1">
    <citation type="journal article" date="2015" name="Front. Microbiol.">
        <title>Genome sequence of the plant growth promoting endophytic yeast Rhodotorula graminis WP1.</title>
        <authorList>
            <person name="Firrincieli A."/>
            <person name="Otillar R."/>
            <person name="Salamov A."/>
            <person name="Schmutz J."/>
            <person name="Khan Z."/>
            <person name="Redman R.S."/>
            <person name="Fleck N.D."/>
            <person name="Lindquist E."/>
            <person name="Grigoriev I.V."/>
            <person name="Doty S.L."/>
        </authorList>
    </citation>
    <scope>NUCLEOTIDE SEQUENCE [LARGE SCALE GENOMIC DNA]</scope>
    <source>
        <strain evidence="2 3">WP1</strain>
    </source>
</reference>
<feature type="compositionally biased region" description="Basic residues" evidence="1">
    <location>
        <begin position="448"/>
        <end position="461"/>
    </location>
</feature>
<feature type="region of interest" description="Disordered" evidence="1">
    <location>
        <begin position="233"/>
        <end position="258"/>
    </location>
</feature>
<gene>
    <name evidence="2" type="ORF">RHOBADRAFT_51311</name>
</gene>
<name>A0A194SDI5_RHOGW</name>
<dbReference type="OMA" id="HRTHILY"/>
<dbReference type="RefSeq" id="XP_018273510.1">
    <property type="nucleotide sequence ID" value="XM_018415772.1"/>
</dbReference>
<evidence type="ECO:0000313" key="3">
    <source>
        <dbReference type="Proteomes" id="UP000053890"/>
    </source>
</evidence>
<dbReference type="GeneID" id="28976220"/>
<protein>
    <submittedName>
        <fullName evidence="2">Uncharacterized protein</fullName>
    </submittedName>
</protein>
<dbReference type="OrthoDB" id="5338195at2759"/>
<feature type="compositionally biased region" description="Gly residues" evidence="1">
    <location>
        <begin position="380"/>
        <end position="394"/>
    </location>
</feature>
<feature type="region of interest" description="Disordered" evidence="1">
    <location>
        <begin position="310"/>
        <end position="479"/>
    </location>
</feature>
<feature type="region of interest" description="Disordered" evidence="1">
    <location>
        <begin position="150"/>
        <end position="175"/>
    </location>
</feature>
<accession>A0A194SDI5</accession>
<feature type="compositionally biased region" description="Low complexity" evidence="1">
    <location>
        <begin position="408"/>
        <end position="429"/>
    </location>
</feature>
<evidence type="ECO:0000313" key="2">
    <source>
        <dbReference type="EMBL" id="KPV77461.1"/>
    </source>
</evidence>
<dbReference type="AlphaFoldDB" id="A0A194SDI5"/>